<proteinExistence type="predicted"/>
<dbReference type="Gene3D" id="3.40.630.30">
    <property type="match status" value="1"/>
</dbReference>
<accession>A0ABP8ZD18</accession>
<dbReference type="InterPro" id="IPR016181">
    <property type="entry name" value="Acyl_CoA_acyltransferase"/>
</dbReference>
<dbReference type="SUPFAM" id="SSF55729">
    <property type="entry name" value="Acyl-CoA N-acyltransferases (Nat)"/>
    <property type="match status" value="1"/>
</dbReference>
<comment type="caution">
    <text evidence="2">The sequence shown here is derived from an EMBL/GenBank/DDBJ whole genome shotgun (WGS) entry which is preliminary data.</text>
</comment>
<evidence type="ECO:0000259" key="1">
    <source>
        <dbReference type="Pfam" id="PF13480"/>
    </source>
</evidence>
<dbReference type="Pfam" id="PF13480">
    <property type="entry name" value="Acetyltransf_6"/>
    <property type="match status" value="1"/>
</dbReference>
<organism evidence="2 3">
    <name type="scientific">Amnibacterium soli</name>
    <dbReference type="NCBI Taxonomy" id="1282736"/>
    <lineage>
        <taxon>Bacteria</taxon>
        <taxon>Bacillati</taxon>
        <taxon>Actinomycetota</taxon>
        <taxon>Actinomycetes</taxon>
        <taxon>Micrococcales</taxon>
        <taxon>Microbacteriaceae</taxon>
        <taxon>Amnibacterium</taxon>
    </lineage>
</organism>
<feature type="domain" description="BioF2-like acetyltransferase" evidence="1">
    <location>
        <begin position="162"/>
        <end position="304"/>
    </location>
</feature>
<reference evidence="3" key="1">
    <citation type="journal article" date="2019" name="Int. J. Syst. Evol. Microbiol.">
        <title>The Global Catalogue of Microorganisms (GCM) 10K type strain sequencing project: providing services to taxonomists for standard genome sequencing and annotation.</title>
        <authorList>
            <consortium name="The Broad Institute Genomics Platform"/>
            <consortium name="The Broad Institute Genome Sequencing Center for Infectious Disease"/>
            <person name="Wu L."/>
            <person name="Ma J."/>
        </authorList>
    </citation>
    <scope>NUCLEOTIDE SEQUENCE [LARGE SCALE GENOMIC DNA]</scope>
    <source>
        <strain evidence="3">JCM 19015</strain>
    </source>
</reference>
<dbReference type="EMBL" id="BAABLP010000006">
    <property type="protein sequence ID" value="GAA4753146.1"/>
    <property type="molecule type" value="Genomic_DNA"/>
</dbReference>
<protein>
    <recommendedName>
        <fullName evidence="1">BioF2-like acetyltransferase domain-containing protein</fullName>
    </recommendedName>
</protein>
<evidence type="ECO:0000313" key="3">
    <source>
        <dbReference type="Proteomes" id="UP001500121"/>
    </source>
</evidence>
<evidence type="ECO:0000313" key="2">
    <source>
        <dbReference type="EMBL" id="GAA4753146.1"/>
    </source>
</evidence>
<sequence>MKQHAAPRGLDELSEREWTDFALDVGSIFATREWFATWLLHEPGLGPVEVLVSRRGDGSVAGVLALAVERSVPRVLGPLGPWPAAAPSIVCKEEDRGWITEDLVRQVQARRGVDMLRLVVPASQAPQFDAWRGDRGVAISDRSIQYDGRTWDELLSASGRNSRRAFLRRSRRLRESFAVGFRRTERADQLENDVDLLLQLHWKRWGDEVLILTPERRALLQSLAAATFARNRLYLRFLELDGRAAAAQLSFRVGTTEFAFMSAADPELREHQVGIEMLFHTVEASIADGMSALRLLPGDQEYKQRLPSIDHPIQPMLVPMSALGTAVLGGRRVARRIQRSVQRDTGSESPSARE</sequence>
<dbReference type="RefSeq" id="WP_345481870.1">
    <property type="nucleotide sequence ID" value="NZ_BAABLP010000006.1"/>
</dbReference>
<keyword evidence="3" id="KW-1185">Reference proteome</keyword>
<dbReference type="Proteomes" id="UP001500121">
    <property type="component" value="Unassembled WGS sequence"/>
</dbReference>
<dbReference type="InterPro" id="IPR038740">
    <property type="entry name" value="BioF2-like_GNAT_dom"/>
</dbReference>
<gene>
    <name evidence="2" type="ORF">GCM10025783_27550</name>
</gene>
<name>A0ABP8ZD18_9MICO</name>